<dbReference type="AlphaFoldDB" id="A0A7V8FPU7"/>
<feature type="region of interest" description="Disordered" evidence="1">
    <location>
        <begin position="126"/>
        <end position="147"/>
    </location>
</feature>
<accession>A0A7V8FPU7</accession>
<dbReference type="PANTHER" id="PTHR39338:SF7">
    <property type="entry name" value="BLL6692 PROTEIN"/>
    <property type="match status" value="1"/>
</dbReference>
<evidence type="ECO:0000313" key="3">
    <source>
        <dbReference type="Proteomes" id="UP000461670"/>
    </source>
</evidence>
<dbReference type="EMBL" id="WNDQ01000016">
    <property type="protein sequence ID" value="KAF1021969.1"/>
    <property type="molecule type" value="Genomic_DNA"/>
</dbReference>
<evidence type="ECO:0000256" key="1">
    <source>
        <dbReference type="SAM" id="MobiDB-lite"/>
    </source>
</evidence>
<organism evidence="2 3">
    <name type="scientific">Paracidovorax wautersii</name>
    <dbReference type="NCBI Taxonomy" id="1177982"/>
    <lineage>
        <taxon>Bacteria</taxon>
        <taxon>Pseudomonadati</taxon>
        <taxon>Pseudomonadota</taxon>
        <taxon>Betaproteobacteria</taxon>
        <taxon>Burkholderiales</taxon>
        <taxon>Comamonadaceae</taxon>
        <taxon>Paracidovorax</taxon>
    </lineage>
</organism>
<protein>
    <recommendedName>
        <fullName evidence="4">VWA domain containing CoxE-like protein</fullName>
    </recommendedName>
</protein>
<comment type="caution">
    <text evidence="2">The sequence shown here is derived from an EMBL/GenBank/DDBJ whole genome shotgun (WGS) entry which is preliminary data.</text>
</comment>
<evidence type="ECO:0008006" key="4">
    <source>
        <dbReference type="Google" id="ProtNLM"/>
    </source>
</evidence>
<sequence>MLIDFFYALRSARLPVSVREYLTLLEALDAGVTGPRSHKSVSLDDFYYVSRAALVKDERLYDRFDRAFGTFFKGLARHDEPLQAIPADWLRQSLLRELTPEQRAALEAMDWDTLMQTLRQRLAEQKERHEGGNKWIGTGGTSPYGNGGVNPRGIRIGGPGGNKSAVKVWEQRAWRDYDDNQELGTRNLKVALRRLRKFARQGAAEELDLDDTVRATAANAGWLDIKMVPERHNQVKVLLLMDVGGTMDEHVARVEELFSAARAEFKHLDFYYFHNCPYDHLWKNNRRRATEKFDTWDVLRKYNRDYKLIFIGDATMSPYEVLQPGGSVEYNNAEAGAEWLRRLVQTFPDHAWINPEPQGVWQYRQSIALIQELVGGRMYPMTLAGLEQAMRVLTR</sequence>
<gene>
    <name evidence="2" type="ORF">GAK30_01471</name>
</gene>
<reference evidence="3" key="1">
    <citation type="journal article" date="2020" name="MBio">
        <title>Horizontal gene transfer to a defensive symbiont with a reduced genome amongst a multipartite beetle microbiome.</title>
        <authorList>
            <person name="Waterworth S.C."/>
            <person name="Florez L.V."/>
            <person name="Rees E.R."/>
            <person name="Hertweck C."/>
            <person name="Kaltenpoth M."/>
            <person name="Kwan J.C."/>
        </authorList>
    </citation>
    <scope>NUCLEOTIDE SEQUENCE [LARGE SCALE GENOMIC DNA]</scope>
</reference>
<dbReference type="PANTHER" id="PTHR39338">
    <property type="entry name" value="BLL5662 PROTEIN-RELATED"/>
    <property type="match status" value="1"/>
</dbReference>
<proteinExistence type="predicted"/>
<evidence type="ECO:0000313" key="2">
    <source>
        <dbReference type="EMBL" id="KAF1021969.1"/>
    </source>
</evidence>
<name>A0A7V8FPU7_9BURK</name>
<feature type="compositionally biased region" description="Gly residues" evidence="1">
    <location>
        <begin position="137"/>
        <end position="147"/>
    </location>
</feature>
<dbReference type="Proteomes" id="UP000461670">
    <property type="component" value="Unassembled WGS sequence"/>
</dbReference>